<evidence type="ECO:0000256" key="1">
    <source>
        <dbReference type="SAM" id="MobiDB-lite"/>
    </source>
</evidence>
<sequence>MASQQSTGAASKVPADKAQAGTPAGKTTGGLAPGGAGKGGPGGQGGGPPKKNDDDSPLRHDHDKRIRSLPTTKCAGENCEEKVQGGHYCPKCGFPN</sequence>
<feature type="compositionally biased region" description="Gly residues" evidence="1">
    <location>
        <begin position="27"/>
        <end position="48"/>
    </location>
</feature>
<feature type="compositionally biased region" description="Basic and acidic residues" evidence="1">
    <location>
        <begin position="50"/>
        <end position="66"/>
    </location>
</feature>
<protein>
    <submittedName>
        <fullName evidence="2">Uncharacterized protein</fullName>
    </submittedName>
</protein>
<accession>A0A6A6QDP9</accession>
<keyword evidence="3" id="KW-1185">Reference proteome</keyword>
<dbReference type="AlphaFoldDB" id="A0A6A6QDP9"/>
<feature type="compositionally biased region" description="Low complexity" evidence="1">
    <location>
        <begin position="17"/>
        <end position="26"/>
    </location>
</feature>
<dbReference type="EMBL" id="MU004198">
    <property type="protein sequence ID" value="KAF2489587.1"/>
    <property type="molecule type" value="Genomic_DNA"/>
</dbReference>
<organism evidence="2 3">
    <name type="scientific">Lophium mytilinum</name>
    <dbReference type="NCBI Taxonomy" id="390894"/>
    <lineage>
        <taxon>Eukaryota</taxon>
        <taxon>Fungi</taxon>
        <taxon>Dikarya</taxon>
        <taxon>Ascomycota</taxon>
        <taxon>Pezizomycotina</taxon>
        <taxon>Dothideomycetes</taxon>
        <taxon>Pleosporomycetidae</taxon>
        <taxon>Mytilinidiales</taxon>
        <taxon>Mytilinidiaceae</taxon>
        <taxon>Lophium</taxon>
    </lineage>
</organism>
<feature type="region of interest" description="Disordered" evidence="1">
    <location>
        <begin position="1"/>
        <end position="77"/>
    </location>
</feature>
<reference evidence="2" key="1">
    <citation type="journal article" date="2020" name="Stud. Mycol.">
        <title>101 Dothideomycetes genomes: a test case for predicting lifestyles and emergence of pathogens.</title>
        <authorList>
            <person name="Haridas S."/>
            <person name="Albert R."/>
            <person name="Binder M."/>
            <person name="Bloem J."/>
            <person name="Labutti K."/>
            <person name="Salamov A."/>
            <person name="Andreopoulos B."/>
            <person name="Baker S."/>
            <person name="Barry K."/>
            <person name="Bills G."/>
            <person name="Bluhm B."/>
            <person name="Cannon C."/>
            <person name="Castanera R."/>
            <person name="Culley D."/>
            <person name="Daum C."/>
            <person name="Ezra D."/>
            <person name="Gonzalez J."/>
            <person name="Henrissat B."/>
            <person name="Kuo A."/>
            <person name="Liang C."/>
            <person name="Lipzen A."/>
            <person name="Lutzoni F."/>
            <person name="Magnuson J."/>
            <person name="Mondo S."/>
            <person name="Nolan M."/>
            <person name="Ohm R."/>
            <person name="Pangilinan J."/>
            <person name="Park H.-J."/>
            <person name="Ramirez L."/>
            <person name="Alfaro M."/>
            <person name="Sun H."/>
            <person name="Tritt A."/>
            <person name="Yoshinaga Y."/>
            <person name="Zwiers L.-H."/>
            <person name="Turgeon B."/>
            <person name="Goodwin S."/>
            <person name="Spatafora J."/>
            <person name="Crous P."/>
            <person name="Grigoriev I."/>
        </authorList>
    </citation>
    <scope>NUCLEOTIDE SEQUENCE</scope>
    <source>
        <strain evidence="2">CBS 269.34</strain>
    </source>
</reference>
<gene>
    <name evidence="2" type="ORF">BU16DRAFT_531121</name>
</gene>
<name>A0A6A6QDP9_9PEZI</name>
<evidence type="ECO:0000313" key="2">
    <source>
        <dbReference type="EMBL" id="KAF2489587.1"/>
    </source>
</evidence>
<evidence type="ECO:0000313" key="3">
    <source>
        <dbReference type="Proteomes" id="UP000799750"/>
    </source>
</evidence>
<proteinExistence type="predicted"/>
<dbReference type="Proteomes" id="UP000799750">
    <property type="component" value="Unassembled WGS sequence"/>
</dbReference>